<keyword evidence="6 12" id="KW-0547">Nucleotide-binding</keyword>
<comment type="similarity">
    <text evidence="2 13">Belongs to the ATP-dependent DNA ligase family.</text>
</comment>
<dbReference type="PROSITE" id="PS50064">
    <property type="entry name" value="ZF_PARP_2"/>
    <property type="match status" value="1"/>
</dbReference>
<evidence type="ECO:0000256" key="7">
    <source>
        <dbReference type="ARBA" id="ARBA00022771"/>
    </source>
</evidence>
<dbReference type="GO" id="GO:0006302">
    <property type="term" value="P:double-strand break repair"/>
    <property type="evidence" value="ECO:0007669"/>
    <property type="project" value="TreeGrafter"/>
</dbReference>
<evidence type="ECO:0000256" key="11">
    <source>
        <dbReference type="ARBA" id="ARBA00034003"/>
    </source>
</evidence>
<keyword evidence="8" id="KW-0862">Zinc</keyword>
<proteinExistence type="inferred from homology"/>
<evidence type="ECO:0000256" key="3">
    <source>
        <dbReference type="ARBA" id="ARBA00022598"/>
    </source>
</evidence>
<dbReference type="EC" id="6.5.1.1" evidence="12"/>
<dbReference type="PANTHER" id="PTHR45674:SF9">
    <property type="entry name" value="DNA LIGASE 3"/>
    <property type="match status" value="1"/>
</dbReference>
<dbReference type="GO" id="GO:0005524">
    <property type="term" value="F:ATP binding"/>
    <property type="evidence" value="ECO:0007669"/>
    <property type="project" value="UniProtKB-KW"/>
</dbReference>
<evidence type="ECO:0000256" key="8">
    <source>
        <dbReference type="ARBA" id="ARBA00022833"/>
    </source>
</evidence>
<evidence type="ECO:0000256" key="4">
    <source>
        <dbReference type="ARBA" id="ARBA00022705"/>
    </source>
</evidence>
<dbReference type="NCBIfam" id="TIGR00574">
    <property type="entry name" value="dnl1"/>
    <property type="match status" value="1"/>
</dbReference>
<dbReference type="SMART" id="SM01336">
    <property type="entry name" value="zf-PARP"/>
    <property type="match status" value="1"/>
</dbReference>
<dbReference type="PROSITE" id="PS50160">
    <property type="entry name" value="DNA_LIGASE_A3"/>
    <property type="match status" value="1"/>
</dbReference>
<keyword evidence="10" id="KW-0539">Nucleus</keyword>
<keyword evidence="7" id="KW-0863">Zinc-finger</keyword>
<feature type="domain" description="ATP-dependent DNA ligase family profile" evidence="16">
    <location>
        <begin position="478"/>
        <end position="612"/>
    </location>
</feature>
<dbReference type="FunFam" id="1.10.3260.10:FF:000002">
    <property type="entry name" value="DNA ligase"/>
    <property type="match status" value="1"/>
</dbReference>
<keyword evidence="3 12" id="KW-0436">Ligase</keyword>
<evidence type="ECO:0000259" key="15">
    <source>
        <dbReference type="PROSITE" id="PS50064"/>
    </source>
</evidence>
<dbReference type="Pfam" id="PF01068">
    <property type="entry name" value="DNA_ligase_A_M"/>
    <property type="match status" value="2"/>
</dbReference>
<name>A0A9Q0MWP7_9DIPT</name>
<dbReference type="InterPro" id="IPR012310">
    <property type="entry name" value="DNA_ligase_ATP-dep_cent"/>
</dbReference>
<evidence type="ECO:0000313" key="17">
    <source>
        <dbReference type="EMBL" id="KAJ6638894.1"/>
    </source>
</evidence>
<evidence type="ECO:0000256" key="1">
    <source>
        <dbReference type="ARBA" id="ARBA00004123"/>
    </source>
</evidence>
<dbReference type="Pfam" id="PF04675">
    <property type="entry name" value="DNA_ligase_A_N"/>
    <property type="match status" value="1"/>
</dbReference>
<dbReference type="PROSITE" id="PS00333">
    <property type="entry name" value="DNA_LIGASE_A2"/>
    <property type="match status" value="1"/>
</dbReference>
<keyword evidence="12" id="KW-0227">DNA damage</keyword>
<dbReference type="SUPFAM" id="SSF50249">
    <property type="entry name" value="Nucleic acid-binding proteins"/>
    <property type="match status" value="1"/>
</dbReference>
<dbReference type="Pfam" id="PF00645">
    <property type="entry name" value="zf-PARP"/>
    <property type="match status" value="1"/>
</dbReference>
<dbReference type="GO" id="GO:0070421">
    <property type="term" value="C:DNA ligase III-XRCC1 complex"/>
    <property type="evidence" value="ECO:0007669"/>
    <property type="project" value="TreeGrafter"/>
</dbReference>
<feature type="compositionally biased region" description="Basic and acidic residues" evidence="14">
    <location>
        <begin position="762"/>
        <end position="799"/>
    </location>
</feature>
<dbReference type="InterPro" id="IPR036599">
    <property type="entry name" value="DNA_ligase_N_sf"/>
</dbReference>
<dbReference type="Proteomes" id="UP001151699">
    <property type="component" value="Chromosome X"/>
</dbReference>
<feature type="region of interest" description="Disordered" evidence="14">
    <location>
        <begin position="749"/>
        <end position="807"/>
    </location>
</feature>
<dbReference type="InterPro" id="IPR016059">
    <property type="entry name" value="DNA_ligase_ATP-dep_CS"/>
</dbReference>
<evidence type="ECO:0000256" key="9">
    <source>
        <dbReference type="ARBA" id="ARBA00022840"/>
    </source>
</evidence>
<organism evidence="17 18">
    <name type="scientific">Pseudolycoriella hygida</name>
    <dbReference type="NCBI Taxonomy" id="35572"/>
    <lineage>
        <taxon>Eukaryota</taxon>
        <taxon>Metazoa</taxon>
        <taxon>Ecdysozoa</taxon>
        <taxon>Arthropoda</taxon>
        <taxon>Hexapoda</taxon>
        <taxon>Insecta</taxon>
        <taxon>Pterygota</taxon>
        <taxon>Neoptera</taxon>
        <taxon>Endopterygota</taxon>
        <taxon>Diptera</taxon>
        <taxon>Nematocera</taxon>
        <taxon>Sciaroidea</taxon>
        <taxon>Sciaridae</taxon>
        <taxon>Pseudolycoriella</taxon>
    </lineage>
</organism>
<dbReference type="GO" id="GO:0003910">
    <property type="term" value="F:DNA ligase (ATP) activity"/>
    <property type="evidence" value="ECO:0007669"/>
    <property type="project" value="UniProtKB-EC"/>
</dbReference>
<comment type="subcellular location">
    <subcellularLocation>
        <location evidence="1">Nucleus</location>
    </subcellularLocation>
</comment>
<dbReference type="GO" id="GO:0006310">
    <property type="term" value="P:DNA recombination"/>
    <property type="evidence" value="ECO:0007669"/>
    <property type="project" value="UniProtKB-KW"/>
</dbReference>
<evidence type="ECO:0000256" key="5">
    <source>
        <dbReference type="ARBA" id="ARBA00022723"/>
    </source>
</evidence>
<dbReference type="InterPro" id="IPR012308">
    <property type="entry name" value="DNA_ligase_ATP-dep_N"/>
</dbReference>
<dbReference type="SUPFAM" id="SSF117018">
    <property type="entry name" value="ATP-dependent DNA ligase DNA-binding domain"/>
    <property type="match status" value="1"/>
</dbReference>
<evidence type="ECO:0000256" key="10">
    <source>
        <dbReference type="ARBA" id="ARBA00023242"/>
    </source>
</evidence>
<keyword evidence="18" id="KW-1185">Reference proteome</keyword>
<dbReference type="InterPro" id="IPR001510">
    <property type="entry name" value="Znf_PARP"/>
</dbReference>
<dbReference type="Gene3D" id="1.10.3260.10">
    <property type="entry name" value="DNA ligase, ATP-dependent, N-terminal domain"/>
    <property type="match status" value="1"/>
</dbReference>
<evidence type="ECO:0000256" key="2">
    <source>
        <dbReference type="ARBA" id="ARBA00007572"/>
    </source>
</evidence>
<dbReference type="SUPFAM" id="SSF56091">
    <property type="entry name" value="DNA ligase/mRNA capping enzyme, catalytic domain"/>
    <property type="match status" value="1"/>
</dbReference>
<dbReference type="InterPro" id="IPR012309">
    <property type="entry name" value="DNA_ligase_ATP-dep_C"/>
</dbReference>
<dbReference type="AlphaFoldDB" id="A0A9Q0MWP7"/>
<dbReference type="GO" id="GO:0003677">
    <property type="term" value="F:DNA binding"/>
    <property type="evidence" value="ECO:0007669"/>
    <property type="project" value="InterPro"/>
</dbReference>
<feature type="compositionally biased region" description="Basic and acidic residues" evidence="14">
    <location>
        <begin position="847"/>
        <end position="862"/>
    </location>
</feature>
<dbReference type="OrthoDB" id="206088at2759"/>
<feature type="domain" description="PARP-type" evidence="15">
    <location>
        <begin position="11"/>
        <end position="101"/>
    </location>
</feature>
<dbReference type="EMBL" id="WJQU01000003">
    <property type="protein sequence ID" value="KAJ6638894.1"/>
    <property type="molecule type" value="Genomic_DNA"/>
</dbReference>
<comment type="catalytic activity">
    <reaction evidence="11 12">
        <text>ATP + (deoxyribonucleotide)n-3'-hydroxyl + 5'-phospho-(deoxyribonucleotide)m = (deoxyribonucleotide)n+m + AMP + diphosphate.</text>
        <dbReference type="EC" id="6.5.1.1"/>
    </reaction>
</comment>
<dbReference type="Pfam" id="PF04679">
    <property type="entry name" value="DNA_ligase_A_C"/>
    <property type="match status" value="1"/>
</dbReference>
<dbReference type="PANTHER" id="PTHR45674">
    <property type="entry name" value="DNA LIGASE 1/3 FAMILY MEMBER"/>
    <property type="match status" value="1"/>
</dbReference>
<evidence type="ECO:0000256" key="6">
    <source>
        <dbReference type="ARBA" id="ARBA00022741"/>
    </source>
</evidence>
<dbReference type="Gene3D" id="3.30.470.30">
    <property type="entry name" value="DNA ligase/mRNA capping enzyme"/>
    <property type="match status" value="1"/>
</dbReference>
<keyword evidence="4" id="KW-0235">DNA replication</keyword>
<dbReference type="InterPro" id="IPR050191">
    <property type="entry name" value="ATP-dep_DNA_ligase"/>
</dbReference>
<dbReference type="GO" id="GO:0071897">
    <property type="term" value="P:DNA biosynthetic process"/>
    <property type="evidence" value="ECO:0007669"/>
    <property type="project" value="InterPro"/>
</dbReference>
<feature type="region of interest" description="Disordered" evidence="14">
    <location>
        <begin position="847"/>
        <end position="871"/>
    </location>
</feature>
<protein>
    <recommendedName>
        <fullName evidence="12">DNA ligase</fullName>
        <ecNumber evidence="12">6.5.1.1</ecNumber>
    </recommendedName>
</protein>
<evidence type="ECO:0000256" key="12">
    <source>
        <dbReference type="RuleBase" id="RU000617"/>
    </source>
</evidence>
<evidence type="ECO:0000256" key="14">
    <source>
        <dbReference type="SAM" id="MobiDB-lite"/>
    </source>
</evidence>
<dbReference type="InterPro" id="IPR036957">
    <property type="entry name" value="Znf_PARP_sf"/>
</dbReference>
<dbReference type="Gene3D" id="2.40.50.140">
    <property type="entry name" value="Nucleic acid-binding proteins"/>
    <property type="match status" value="1"/>
</dbReference>
<evidence type="ECO:0000259" key="16">
    <source>
        <dbReference type="PROSITE" id="PS50160"/>
    </source>
</evidence>
<evidence type="ECO:0000256" key="13">
    <source>
        <dbReference type="RuleBase" id="RU004196"/>
    </source>
</evidence>
<dbReference type="SUPFAM" id="SSF57716">
    <property type="entry name" value="Glucocorticoid receptor-like (DNA-binding domain)"/>
    <property type="match status" value="1"/>
</dbReference>
<dbReference type="InterPro" id="IPR012340">
    <property type="entry name" value="NA-bd_OB-fold"/>
</dbReference>
<accession>A0A9Q0MWP7</accession>
<reference evidence="17" key="1">
    <citation type="submission" date="2022-07" db="EMBL/GenBank/DDBJ databases">
        <authorList>
            <person name="Trinca V."/>
            <person name="Uliana J.V.C."/>
            <person name="Torres T.T."/>
            <person name="Ward R.J."/>
            <person name="Monesi N."/>
        </authorList>
    </citation>
    <scope>NUCLEOTIDE SEQUENCE</scope>
    <source>
        <strain evidence="17">HSMRA1968</strain>
        <tissue evidence="17">Whole embryos</tissue>
    </source>
</reference>
<dbReference type="GO" id="GO:0008270">
    <property type="term" value="F:zinc ion binding"/>
    <property type="evidence" value="ECO:0007669"/>
    <property type="project" value="UniProtKB-KW"/>
</dbReference>
<keyword evidence="12" id="KW-0233">DNA recombination</keyword>
<keyword evidence="12" id="KW-0234">DNA repair</keyword>
<dbReference type="PROSITE" id="PS00697">
    <property type="entry name" value="DNA_LIGASE_A1"/>
    <property type="match status" value="1"/>
</dbReference>
<keyword evidence="9 12" id="KW-0067">ATP-binding</keyword>
<gene>
    <name evidence="17" type="primary">LIG3</name>
    <name evidence="17" type="ORF">Bhyg_11632</name>
</gene>
<dbReference type="Gene3D" id="3.30.1740.10">
    <property type="entry name" value="Zinc finger, PARP-type"/>
    <property type="match status" value="1"/>
</dbReference>
<sequence length="871" mass="98957">MSDTEENDKPFFIEKAKNGRAACKKCKNKCASNEIRIAKMGPNPFGSGLMKQWYHIDCLLDSFKTQRATTKTIETIDDISGWETIGDLDKDFIMEKLEQLPKFNKNSGASNAAGTTDDTVGDEKWTGKNYKESSHDNRFKEFRKICDKLSNESSYLGKTAILNRFLIKGSNDKQFEGNLFLWIKMLLPAADKQIYNLQSKQLIKLFSKLFNVSQSDMATDLERGDVSETIRAYFEKSKAIKPANKSSLTINDVDEFLYKLSKLSKEEEQIEHFQKIAGLCTSNDLKMIIRFIKHDLRINAGPKHILAALSKDAYPWYQTSRSLKQVVQKYGDNICCVDLQPKATKIDKNTVQLMCPISPMLAEACKSVEKAIEKCPAGIYSEIKYDGERVQLHKKGNEFKGCVNEIVKHNHIIYIIPHRFFSRNLKPVLEHKTKRLEEFIPLAFPNVDDLILDSEIIVVDTTTGDLLPFGTLGKHKKTEFQTAEVCLFVFDCLLYNGEDCTKKTMRDRRKILEENMRPIQNHVQLSEYHLIKTSKELNLMIAKVLQKGLEGLVLKNVNGLYEPGKRHWLKIKKDYLFDGKMADTADLVVLGAWFGTGKKGGMLSIFLMGCFDEKQKLWKTVTKVHTGLDDAAMEKMQKTLNPLMNRCDAANRPKWLCCKNALIPDMLANDPLAMPVFEITGAEFTKAEAHTADGISIRFPRITKQRTDKSPSEATTLQELKHLFEASKDGQNLQMLTDASYDDDIDIKTTLQNSSPTKQHKKDKDGESSKESKLQVKSPLKENRPKKRMEDRVEADNQKKLKLSHGGASTTHNVGDIFLGIRLYVSDNVRPFCLEELRYFKKCGGDESGPKRCTHALHESNSAKETLQSAR</sequence>
<dbReference type="CDD" id="cd07967">
    <property type="entry name" value="OBF_DNA_ligase_III"/>
    <property type="match status" value="1"/>
</dbReference>
<comment type="caution">
    <text evidence="17">The sequence shown here is derived from an EMBL/GenBank/DDBJ whole genome shotgun (WGS) entry which is preliminary data.</text>
</comment>
<evidence type="ECO:0000313" key="18">
    <source>
        <dbReference type="Proteomes" id="UP001151699"/>
    </source>
</evidence>
<dbReference type="InterPro" id="IPR000977">
    <property type="entry name" value="DNA_ligase_ATP-dep"/>
</dbReference>
<keyword evidence="5" id="KW-0479">Metal-binding</keyword>
<dbReference type="CDD" id="cd07902">
    <property type="entry name" value="Adenylation_DNA_ligase_III"/>
    <property type="match status" value="1"/>
</dbReference>
<dbReference type="GO" id="GO:0006273">
    <property type="term" value="P:lagging strand elongation"/>
    <property type="evidence" value="ECO:0007669"/>
    <property type="project" value="TreeGrafter"/>
</dbReference>